<keyword evidence="2" id="KW-0732">Signal</keyword>
<protein>
    <recommendedName>
        <fullName evidence="5">Porin</fullName>
    </recommendedName>
</protein>
<evidence type="ECO:0000313" key="4">
    <source>
        <dbReference type="Proteomes" id="UP000293623"/>
    </source>
</evidence>
<reference evidence="3 4" key="1">
    <citation type="submission" date="2019-01" db="EMBL/GenBank/DDBJ databases">
        <title>Altererythrobacter rhizovicinus sp. nov., isolated from the rhizosphere soil of Haloxylon ammodendron.</title>
        <authorList>
            <person name="Li H.-P."/>
            <person name="Gou J.-Y."/>
            <person name="Yao D."/>
            <person name="Han Q.-Q."/>
            <person name="Shao K.-Z."/>
            <person name="Zhao Q."/>
            <person name="Zhang J.-L."/>
        </authorList>
    </citation>
    <scope>NUCLEOTIDE SEQUENCE [LARGE SCALE GENOMIC DNA]</scope>
    <source>
        <strain evidence="3 4">AY-3R</strain>
    </source>
</reference>
<keyword evidence="4" id="KW-1185">Reference proteome</keyword>
<dbReference type="Pfam" id="PF07396">
    <property type="entry name" value="Porin_O_P"/>
    <property type="match status" value="1"/>
</dbReference>
<dbReference type="InterPro" id="IPR023614">
    <property type="entry name" value="Porin_dom_sf"/>
</dbReference>
<feature type="region of interest" description="Disordered" evidence="1">
    <location>
        <begin position="26"/>
        <end position="54"/>
    </location>
</feature>
<dbReference type="Proteomes" id="UP000293623">
    <property type="component" value="Unassembled WGS sequence"/>
</dbReference>
<dbReference type="EMBL" id="SDPV01000002">
    <property type="protein sequence ID" value="RXZ64985.1"/>
    <property type="molecule type" value="Genomic_DNA"/>
</dbReference>
<feature type="chain" id="PRO_5020253655" description="Porin" evidence="2">
    <location>
        <begin position="27"/>
        <end position="396"/>
    </location>
</feature>
<dbReference type="RefSeq" id="WP_129525289.1">
    <property type="nucleotide sequence ID" value="NZ_SDPV01000002.1"/>
</dbReference>
<evidence type="ECO:0008006" key="5">
    <source>
        <dbReference type="Google" id="ProtNLM"/>
    </source>
</evidence>
<sequence>MTHLRSHFLAGLALLGLLEGAAVARAGEQRPSSDPGQSAAIEAQPADGDAKENGFEDLWNVPTIYRGEDGGVLDELRIVGRLHLDNYVVESDVGDASDLVVRRARLGARARLLGNLEAHVETELDLEGGPLYSRLTDAYLAWRFSDAAQVKVGKHSVKFTLDGATSSNELLTIDRSNVANNFWFTDEYIPGVSVSGRSGAWSYNTGVFSGGRSNSEFGDFDGGYFWLGSLGRDFAQPLGVKKALLRADYVYNEPDADSDFTRSFQHIGSLAFILEAEGWGVSGDLVAGDGFLGQSDAMGVTVLPWMDLTSRLQLAGRYTYLNSDEANGLRLARYENAATSGRGDRYHELYAGLNYYIFGHRLKALTGLTYANMRDRANDGGAYDGWTWTTALRMSW</sequence>
<evidence type="ECO:0000256" key="1">
    <source>
        <dbReference type="SAM" id="MobiDB-lite"/>
    </source>
</evidence>
<comment type="caution">
    <text evidence="3">The sequence shown here is derived from an EMBL/GenBank/DDBJ whole genome shotgun (WGS) entry which is preliminary data.</text>
</comment>
<dbReference type="Gene3D" id="2.40.160.10">
    <property type="entry name" value="Porin"/>
    <property type="match status" value="1"/>
</dbReference>
<feature type="signal peptide" evidence="2">
    <location>
        <begin position="1"/>
        <end position="26"/>
    </location>
</feature>
<dbReference type="OrthoDB" id="178488at2"/>
<proteinExistence type="predicted"/>
<accession>A0A4Q2KIG9</accession>
<dbReference type="SUPFAM" id="SSF56935">
    <property type="entry name" value="Porins"/>
    <property type="match status" value="1"/>
</dbReference>
<organism evidence="3 4">
    <name type="scientific">Pelagerythrobacter rhizovicinus</name>
    <dbReference type="NCBI Taxonomy" id="2268576"/>
    <lineage>
        <taxon>Bacteria</taxon>
        <taxon>Pseudomonadati</taxon>
        <taxon>Pseudomonadota</taxon>
        <taxon>Alphaproteobacteria</taxon>
        <taxon>Sphingomonadales</taxon>
        <taxon>Erythrobacteraceae</taxon>
        <taxon>Pelagerythrobacter</taxon>
    </lineage>
</organism>
<name>A0A4Q2KIG9_9SPHN</name>
<gene>
    <name evidence="3" type="ORF">ETX26_14185</name>
</gene>
<dbReference type="AlphaFoldDB" id="A0A4Q2KIG9"/>
<dbReference type="InterPro" id="IPR010870">
    <property type="entry name" value="Porin_O/P"/>
</dbReference>
<evidence type="ECO:0000256" key="2">
    <source>
        <dbReference type="SAM" id="SignalP"/>
    </source>
</evidence>
<evidence type="ECO:0000313" key="3">
    <source>
        <dbReference type="EMBL" id="RXZ64985.1"/>
    </source>
</evidence>